<accession>A0A4Y9Y5S1</accession>
<organism evidence="3 4">
    <name type="scientific">Dentipellis fragilis</name>
    <dbReference type="NCBI Taxonomy" id="205917"/>
    <lineage>
        <taxon>Eukaryota</taxon>
        <taxon>Fungi</taxon>
        <taxon>Dikarya</taxon>
        <taxon>Basidiomycota</taxon>
        <taxon>Agaricomycotina</taxon>
        <taxon>Agaricomycetes</taxon>
        <taxon>Russulales</taxon>
        <taxon>Hericiaceae</taxon>
        <taxon>Dentipellis</taxon>
    </lineage>
</organism>
<proteinExistence type="predicted"/>
<dbReference type="EMBL" id="SEOQ01000785">
    <property type="protein sequence ID" value="TFY56967.1"/>
    <property type="molecule type" value="Genomic_DNA"/>
</dbReference>
<dbReference type="Gene3D" id="3.30.710.10">
    <property type="entry name" value="Potassium Channel Kv1.1, Chain A"/>
    <property type="match status" value="1"/>
</dbReference>
<evidence type="ECO:0000313" key="3">
    <source>
        <dbReference type="EMBL" id="TFY56967.1"/>
    </source>
</evidence>
<dbReference type="AlphaFoldDB" id="A0A4Y9Y5S1"/>
<dbReference type="InterPro" id="IPR011333">
    <property type="entry name" value="SKP1/BTB/POZ_sf"/>
</dbReference>
<dbReference type="PROSITE" id="PS50097">
    <property type="entry name" value="BTB"/>
    <property type="match status" value="1"/>
</dbReference>
<feature type="compositionally biased region" description="Polar residues" evidence="1">
    <location>
        <begin position="330"/>
        <end position="351"/>
    </location>
</feature>
<dbReference type="SUPFAM" id="SSF54695">
    <property type="entry name" value="POZ domain"/>
    <property type="match status" value="1"/>
</dbReference>
<name>A0A4Y9Y5S1_9AGAM</name>
<feature type="domain" description="BTB" evidence="2">
    <location>
        <begin position="112"/>
        <end position="186"/>
    </location>
</feature>
<dbReference type="Proteomes" id="UP000298327">
    <property type="component" value="Unassembled WGS sequence"/>
</dbReference>
<comment type="caution">
    <text evidence="3">The sequence shown here is derived from an EMBL/GenBank/DDBJ whole genome shotgun (WGS) entry which is preliminary data.</text>
</comment>
<protein>
    <recommendedName>
        <fullName evidence="2">BTB domain-containing protein</fullName>
    </recommendedName>
</protein>
<keyword evidence="4" id="KW-1185">Reference proteome</keyword>
<reference evidence="3 4" key="1">
    <citation type="submission" date="2019-02" db="EMBL/GenBank/DDBJ databases">
        <title>Genome sequencing of the rare red list fungi Dentipellis fragilis.</title>
        <authorList>
            <person name="Buettner E."/>
            <person name="Kellner H."/>
        </authorList>
    </citation>
    <scope>NUCLEOTIDE SEQUENCE [LARGE SCALE GENOMIC DNA]</scope>
    <source>
        <strain evidence="3 4">DSM 105465</strain>
    </source>
</reference>
<dbReference type="Pfam" id="PF00651">
    <property type="entry name" value="BTB"/>
    <property type="match status" value="1"/>
</dbReference>
<gene>
    <name evidence="3" type="ORF">EVG20_g8721</name>
</gene>
<sequence length="374" mass="41447">MRRTCGFAFTHIDALGNFHLCSPFLLFPCSSNFSLFLGRSGRADAQLGDPVLDHIKEWLVHGAIVPISLSSTVTSCGNSTLPYDLKTFDMHSPVTARERHQLRHPQYYLEGGDVIFRVEDTLFRVHSYFFRRESPWFREHLPHPGSPGQKVKGTSDDSPFPLDDAFSDDFSRFIWVFYNPKYSFRGVTVEDWVSILKLAHQWQFDEVKALCIRELEELEIDPVRKIVIYHKYDLPEHLLMPSYTTLCTRVEPLSVEEGKALGLETSLQIATGRENARGQLSGGGLRSPGPVTLTGGDLYGLVKEVFNVDTSKPGIGDIQPRKPEALTVTLSTPQQPQTNGGSQTVTTSDTDAASGAKKNGKNGATGGSSNKNGK</sequence>
<dbReference type="InterPro" id="IPR000210">
    <property type="entry name" value="BTB/POZ_dom"/>
</dbReference>
<feature type="region of interest" description="Disordered" evidence="1">
    <location>
        <begin position="330"/>
        <end position="374"/>
    </location>
</feature>
<evidence type="ECO:0000259" key="2">
    <source>
        <dbReference type="PROSITE" id="PS50097"/>
    </source>
</evidence>
<dbReference type="OrthoDB" id="2593747at2759"/>
<evidence type="ECO:0000313" key="4">
    <source>
        <dbReference type="Proteomes" id="UP000298327"/>
    </source>
</evidence>
<dbReference type="STRING" id="205917.A0A4Y9Y5S1"/>
<evidence type="ECO:0000256" key="1">
    <source>
        <dbReference type="SAM" id="MobiDB-lite"/>
    </source>
</evidence>
<dbReference type="CDD" id="cd18186">
    <property type="entry name" value="BTB_POZ_ZBTB_KLHL-like"/>
    <property type="match status" value="1"/>
</dbReference>